<feature type="chain" id="PRO_5039253304" description="Lipoprotein" evidence="1">
    <location>
        <begin position="32"/>
        <end position="157"/>
    </location>
</feature>
<name>A0A076EW44_RHOOP</name>
<organism evidence="2 3">
    <name type="scientific">Rhodococcus opacus</name>
    <name type="common">Nocardia opaca</name>
    <dbReference type="NCBI Taxonomy" id="37919"/>
    <lineage>
        <taxon>Bacteria</taxon>
        <taxon>Bacillati</taxon>
        <taxon>Actinomycetota</taxon>
        <taxon>Actinomycetes</taxon>
        <taxon>Mycobacteriales</taxon>
        <taxon>Nocardiaceae</taxon>
        <taxon>Rhodococcus</taxon>
    </lineage>
</organism>
<evidence type="ECO:0000313" key="2">
    <source>
        <dbReference type="EMBL" id="AII09966.1"/>
    </source>
</evidence>
<accession>A0A076EW44</accession>
<gene>
    <name evidence="2" type="ORF">EP51_37125</name>
</gene>
<feature type="signal peptide" evidence="1">
    <location>
        <begin position="1"/>
        <end position="31"/>
    </location>
</feature>
<sequence length="157" mass="15715">MFMGQRHVRGTGRRRLAAMAAGTVAAGTVAAAAVVTGCAGPGPAPAPGTTAPPAPATTAVPGTALVPGGVTEAQAAQLCTDLEGQLQSWRTYTPTIGKTGLNGLVGTWIAKNNLNALDFLQDRGRIDVITTAACPGIRQEAVTALVIPDLASGLIGF</sequence>
<dbReference type="RefSeq" id="WP_128641938.1">
    <property type="nucleotide sequence ID" value="NZ_CP008947.1"/>
</dbReference>
<proteinExistence type="predicted"/>
<dbReference type="AlphaFoldDB" id="A0A076EW44"/>
<dbReference type="eggNOG" id="ENOG5031EQ5">
    <property type="taxonomic scope" value="Bacteria"/>
</dbReference>
<dbReference type="Proteomes" id="UP000028488">
    <property type="component" value="Chromosome"/>
</dbReference>
<evidence type="ECO:0000256" key="1">
    <source>
        <dbReference type="SAM" id="SignalP"/>
    </source>
</evidence>
<keyword evidence="1" id="KW-0732">Signal</keyword>
<reference evidence="2 3" key="1">
    <citation type="submission" date="2014-07" db="EMBL/GenBank/DDBJ databases">
        <title>Genome Sequence of Rhodococcus opacus Strain R7, a Biodegrader of Mono- and Polycyclic Aromatic Hydrocarbons.</title>
        <authorList>
            <person name="Di Gennaro P."/>
            <person name="Zampolli J."/>
            <person name="Presti I."/>
            <person name="Cappelletti M."/>
            <person name="D'Ursi P."/>
            <person name="Orro A."/>
            <person name="Mezzelani A."/>
            <person name="Milanesi L."/>
        </authorList>
    </citation>
    <scope>NUCLEOTIDE SEQUENCE [LARGE SCALE GENOMIC DNA]</scope>
    <source>
        <strain evidence="2 3">R7</strain>
    </source>
</reference>
<evidence type="ECO:0008006" key="4">
    <source>
        <dbReference type="Google" id="ProtNLM"/>
    </source>
</evidence>
<protein>
    <recommendedName>
        <fullName evidence="4">Lipoprotein</fullName>
    </recommendedName>
</protein>
<evidence type="ECO:0000313" key="3">
    <source>
        <dbReference type="Proteomes" id="UP000028488"/>
    </source>
</evidence>
<dbReference type="EMBL" id="CP008947">
    <property type="protein sequence ID" value="AII09966.1"/>
    <property type="molecule type" value="Genomic_DNA"/>
</dbReference>